<dbReference type="EC" id="1.14.-.-" evidence="2"/>
<dbReference type="Proteomes" id="UP001597393">
    <property type="component" value="Unassembled WGS sequence"/>
</dbReference>
<dbReference type="Gene3D" id="3.30.70.100">
    <property type="match status" value="1"/>
</dbReference>
<reference evidence="3" key="1">
    <citation type="journal article" date="2019" name="Int. J. Syst. Evol. Microbiol.">
        <title>The Global Catalogue of Microorganisms (GCM) 10K type strain sequencing project: providing services to taxonomists for standard genome sequencing and annotation.</title>
        <authorList>
            <consortium name="The Broad Institute Genomics Platform"/>
            <consortium name="The Broad Institute Genome Sequencing Center for Infectious Disease"/>
            <person name="Wu L."/>
            <person name="Ma J."/>
        </authorList>
    </citation>
    <scope>NUCLEOTIDE SEQUENCE [LARGE SCALE GENOMIC DNA]</scope>
    <source>
        <strain evidence="3">KCTC 42248</strain>
    </source>
</reference>
<dbReference type="PANTHER" id="PTHR34474">
    <property type="entry name" value="SIGNAL TRANSDUCTION PROTEIN TRAP"/>
    <property type="match status" value="1"/>
</dbReference>
<dbReference type="InterPro" id="IPR011008">
    <property type="entry name" value="Dimeric_a/b-barrel"/>
</dbReference>
<gene>
    <name evidence="2" type="ORF">ACFSQ3_08290</name>
</gene>
<dbReference type="PROSITE" id="PS51725">
    <property type="entry name" value="ABM"/>
    <property type="match status" value="1"/>
</dbReference>
<dbReference type="EMBL" id="JBHUMA010000006">
    <property type="protein sequence ID" value="MFD2598949.1"/>
    <property type="molecule type" value="Genomic_DNA"/>
</dbReference>
<feature type="domain" description="ABM" evidence="1">
    <location>
        <begin position="2"/>
        <end position="95"/>
    </location>
</feature>
<accession>A0ABW5NLN6</accession>
<keyword evidence="2" id="KW-0503">Monooxygenase</keyword>
<evidence type="ECO:0000313" key="2">
    <source>
        <dbReference type="EMBL" id="MFD2598949.1"/>
    </source>
</evidence>
<dbReference type="InterPro" id="IPR050404">
    <property type="entry name" value="Heme-degrading_MO"/>
</dbReference>
<dbReference type="InterPro" id="IPR007138">
    <property type="entry name" value="ABM_dom"/>
</dbReference>
<name>A0ABW5NLN6_9SPHI</name>
<keyword evidence="3" id="KW-1185">Reference proteome</keyword>
<dbReference type="RefSeq" id="WP_380869077.1">
    <property type="nucleotide sequence ID" value="NZ_JBHUMA010000006.1"/>
</dbReference>
<proteinExistence type="predicted"/>
<comment type="caution">
    <text evidence="2">The sequence shown here is derived from an EMBL/GenBank/DDBJ whole genome shotgun (WGS) entry which is preliminary data.</text>
</comment>
<dbReference type="GO" id="GO:0004497">
    <property type="term" value="F:monooxygenase activity"/>
    <property type="evidence" value="ECO:0007669"/>
    <property type="project" value="UniProtKB-KW"/>
</dbReference>
<keyword evidence="2" id="KW-0560">Oxidoreductase</keyword>
<dbReference type="SUPFAM" id="SSF54909">
    <property type="entry name" value="Dimeric alpha+beta barrel"/>
    <property type="match status" value="1"/>
</dbReference>
<organism evidence="2 3">
    <name type="scientific">Sphingobacterium corticis</name>
    <dbReference type="NCBI Taxonomy" id="1812823"/>
    <lineage>
        <taxon>Bacteria</taxon>
        <taxon>Pseudomonadati</taxon>
        <taxon>Bacteroidota</taxon>
        <taxon>Sphingobacteriia</taxon>
        <taxon>Sphingobacteriales</taxon>
        <taxon>Sphingobacteriaceae</taxon>
        <taxon>Sphingobacterium</taxon>
    </lineage>
</organism>
<evidence type="ECO:0000313" key="3">
    <source>
        <dbReference type="Proteomes" id="UP001597393"/>
    </source>
</evidence>
<sequence length="99" mass="11973">MILEQATLQVIAGKEKEFEKDFKLASKYISSIDGYIKHSLHRCLESKHQYLLLVEWESLEAHEIGFRQSPQYQKWKELLHHYYEPFPMVFHYKEISQND</sequence>
<dbReference type="Pfam" id="PF03992">
    <property type="entry name" value="ABM"/>
    <property type="match status" value="1"/>
</dbReference>
<dbReference type="PANTHER" id="PTHR34474:SF2">
    <property type="entry name" value="SIGNAL TRANSDUCTION PROTEIN TRAP"/>
    <property type="match status" value="1"/>
</dbReference>
<evidence type="ECO:0000259" key="1">
    <source>
        <dbReference type="PROSITE" id="PS51725"/>
    </source>
</evidence>
<protein>
    <submittedName>
        <fullName evidence="2">Antibiotic biosynthesis monooxygenase family protein</fullName>
        <ecNumber evidence="2">1.14.-.-</ecNumber>
    </submittedName>
</protein>